<evidence type="ECO:0000256" key="4">
    <source>
        <dbReference type="ARBA" id="ARBA00022801"/>
    </source>
</evidence>
<dbReference type="InterPro" id="IPR004446">
    <property type="entry name" value="Heptose_bisP_phosphatase"/>
</dbReference>
<dbReference type="EC" id="3.1.3.-" evidence="9"/>
<feature type="site" description="Stabilizes the phosphoryl group" evidence="12">
    <location>
        <position position="109"/>
    </location>
</feature>
<feature type="binding site" evidence="13">
    <location>
        <position position="107"/>
    </location>
    <ligand>
        <name>Zn(2+)</name>
        <dbReference type="ChEBI" id="CHEBI:29105"/>
    </ligand>
</feature>
<proteinExistence type="inferred from homology"/>
<keyword evidence="5 13" id="KW-0862">Zinc</keyword>
<comment type="caution">
    <text evidence="14">The sequence shown here is derived from an EMBL/GenBank/DDBJ whole genome shotgun (WGS) entry which is preliminary data.</text>
</comment>
<evidence type="ECO:0000313" key="14">
    <source>
        <dbReference type="EMBL" id="OOY33911.1"/>
    </source>
</evidence>
<dbReference type="Gene3D" id="3.40.50.1000">
    <property type="entry name" value="HAD superfamily/HAD-like"/>
    <property type="match status" value="1"/>
</dbReference>
<accession>A0A1T2GKV5</accession>
<dbReference type="InterPro" id="IPR023214">
    <property type="entry name" value="HAD_sf"/>
</dbReference>
<gene>
    <name evidence="14" type="ORF">BOV88_12745</name>
</gene>
<feature type="active site" description="Nucleophile" evidence="10">
    <location>
        <position position="9"/>
    </location>
</feature>
<comment type="subcellular location">
    <subcellularLocation>
        <location evidence="1 9">Cytoplasm</location>
    </subcellularLocation>
</comment>
<evidence type="ECO:0000256" key="9">
    <source>
        <dbReference type="PIRNR" id="PIRNR004682"/>
    </source>
</evidence>
<evidence type="ECO:0000256" key="1">
    <source>
        <dbReference type="ARBA" id="ARBA00004496"/>
    </source>
</evidence>
<dbReference type="FunFam" id="3.40.50.1000:FF:000037">
    <property type="entry name" value="D,D-heptose 1,7-bisphosphate phosphatase"/>
    <property type="match status" value="1"/>
</dbReference>
<evidence type="ECO:0000256" key="2">
    <source>
        <dbReference type="ARBA" id="ARBA00022490"/>
    </source>
</evidence>
<sequence length="179" mass="19799">MTRPALFLDRDGVINVDHGYVYKPEDVEFVNGIFELVAEAKRAGLLVVVITNQAGIGRGYYSENDFHALMNWMKNQFVEQGGQIDAVYFCPYHPEHGVGHYRKDTECRKPNHGMILQAAQDLKLDLDRSFLIGDKSSDIEAGMAAGVGNNFLLSSEPEGLADVPTLLSLFEGIPLLKAI</sequence>
<feature type="site" description="Contributes to substrate recognition" evidence="12">
    <location>
        <position position="108"/>
    </location>
</feature>
<comment type="cofactor">
    <cofactor evidence="13">
        <name>Zn(2+)</name>
        <dbReference type="ChEBI" id="CHEBI:29105"/>
    </cofactor>
</comment>
<evidence type="ECO:0000256" key="10">
    <source>
        <dbReference type="PIRSR" id="PIRSR004682-1"/>
    </source>
</evidence>
<comment type="similarity">
    <text evidence="8 9">Belongs to the gmhB family.</text>
</comment>
<evidence type="ECO:0000256" key="6">
    <source>
        <dbReference type="ARBA" id="ARBA00023277"/>
    </source>
</evidence>
<dbReference type="NCBIfam" id="TIGR01662">
    <property type="entry name" value="HAD-SF-IIIA"/>
    <property type="match status" value="1"/>
</dbReference>
<dbReference type="PANTHER" id="PTHR42891:SF1">
    <property type="entry name" value="D-GLYCERO-BETA-D-MANNO-HEPTOSE-1,7-BISPHOSPHATE 7-PHOSPHATASE"/>
    <property type="match status" value="1"/>
</dbReference>
<dbReference type="InterPro" id="IPR036412">
    <property type="entry name" value="HAD-like_sf"/>
</dbReference>
<feature type="binding site" evidence="13">
    <location>
        <position position="11"/>
    </location>
    <ligand>
        <name>Mg(2+)</name>
        <dbReference type="ChEBI" id="CHEBI:18420"/>
    </ligand>
</feature>
<feature type="binding site" evidence="11">
    <location>
        <begin position="17"/>
        <end position="20"/>
    </location>
    <ligand>
        <name>substrate</name>
    </ligand>
</feature>
<name>A0A1T2GKV5_SOVGS</name>
<feature type="binding site" evidence="11">
    <location>
        <begin position="9"/>
        <end position="11"/>
    </location>
    <ligand>
        <name>substrate</name>
    </ligand>
</feature>
<feature type="binding site" evidence="13">
    <location>
        <position position="135"/>
    </location>
    <ligand>
        <name>Mg(2+)</name>
        <dbReference type="ChEBI" id="CHEBI:18420"/>
    </ligand>
</feature>
<keyword evidence="13" id="KW-0460">Magnesium</keyword>
<dbReference type="GO" id="GO:0016791">
    <property type="term" value="F:phosphatase activity"/>
    <property type="evidence" value="ECO:0007669"/>
    <property type="project" value="InterPro"/>
</dbReference>
<protein>
    <recommendedName>
        <fullName evidence="7 9">D,D-heptose 1,7-bisphosphate phosphatase</fullName>
        <ecNumber evidence="9">3.1.3.-</ecNumber>
    </recommendedName>
</protein>
<dbReference type="RefSeq" id="WP_078453608.1">
    <property type="nucleotide sequence ID" value="NZ_MPNX01000029.1"/>
</dbReference>
<evidence type="ECO:0000256" key="8">
    <source>
        <dbReference type="ARBA" id="ARBA00061616"/>
    </source>
</evidence>
<dbReference type="Pfam" id="PF13242">
    <property type="entry name" value="Hydrolase_like"/>
    <property type="match status" value="1"/>
</dbReference>
<feature type="binding site" evidence="11">
    <location>
        <begin position="108"/>
        <end position="109"/>
    </location>
    <ligand>
        <name>substrate</name>
    </ligand>
</feature>
<evidence type="ECO:0000256" key="13">
    <source>
        <dbReference type="PIRSR" id="PIRSR004682-4"/>
    </source>
</evidence>
<dbReference type="PIRSF" id="PIRSF004682">
    <property type="entry name" value="GmhB"/>
    <property type="match status" value="1"/>
</dbReference>
<reference evidence="14 15" key="1">
    <citation type="submission" date="2016-11" db="EMBL/GenBank/DDBJ databases">
        <title>Mixed transmission modes and dynamic genome evolution in an obligate animal-bacterial symbiosis.</title>
        <authorList>
            <person name="Russell S.L."/>
            <person name="Corbett-Detig R.B."/>
            <person name="Cavanaugh C.M."/>
        </authorList>
    </citation>
    <scope>NUCLEOTIDE SEQUENCE [LARGE SCALE GENOMIC DNA]</scope>
    <source>
        <strain evidence="14">MA-KB16</strain>
    </source>
</reference>
<keyword evidence="4 9" id="KW-0378">Hydrolase</keyword>
<feature type="binding site" evidence="11">
    <location>
        <begin position="51"/>
        <end position="54"/>
    </location>
    <ligand>
        <name>substrate</name>
    </ligand>
</feature>
<feature type="binding site" evidence="13">
    <location>
        <position position="90"/>
    </location>
    <ligand>
        <name>Zn(2+)</name>
        <dbReference type="ChEBI" id="CHEBI:29105"/>
    </ligand>
</feature>
<evidence type="ECO:0000256" key="7">
    <source>
        <dbReference type="ARBA" id="ARBA00031828"/>
    </source>
</evidence>
<dbReference type="Proteomes" id="UP000190962">
    <property type="component" value="Unassembled WGS sequence"/>
</dbReference>
<comment type="cofactor">
    <cofactor evidence="13">
        <name>Mg(2+)</name>
        <dbReference type="ChEBI" id="CHEBI:18420"/>
    </cofactor>
</comment>
<dbReference type="GO" id="GO:0046872">
    <property type="term" value="F:metal ion binding"/>
    <property type="evidence" value="ECO:0007669"/>
    <property type="project" value="UniProtKB-KW"/>
</dbReference>
<feature type="binding site" evidence="11">
    <location>
        <position position="135"/>
    </location>
    <ligand>
        <name>substrate</name>
    </ligand>
</feature>
<evidence type="ECO:0000256" key="12">
    <source>
        <dbReference type="PIRSR" id="PIRSR004682-3"/>
    </source>
</evidence>
<dbReference type="SUPFAM" id="SSF56784">
    <property type="entry name" value="HAD-like"/>
    <property type="match status" value="1"/>
</dbReference>
<feature type="site" description="Stabilizes the phosphoryl group" evidence="12">
    <location>
        <position position="51"/>
    </location>
</feature>
<organism evidence="14 15">
    <name type="scientific">Solemya velum gill symbiont</name>
    <dbReference type="NCBI Taxonomy" id="2340"/>
    <lineage>
        <taxon>Bacteria</taxon>
        <taxon>Pseudomonadati</taxon>
        <taxon>Pseudomonadota</taxon>
        <taxon>Gammaproteobacteria</taxon>
        <taxon>sulfur-oxidizing symbionts</taxon>
    </lineage>
</organism>
<keyword evidence="2 9" id="KW-0963">Cytoplasm</keyword>
<keyword evidence="3 13" id="KW-0479">Metal-binding</keyword>
<dbReference type="InterPro" id="IPR006549">
    <property type="entry name" value="HAD-SF_hydro_IIIA"/>
</dbReference>
<evidence type="ECO:0000256" key="3">
    <source>
        <dbReference type="ARBA" id="ARBA00022723"/>
    </source>
</evidence>
<feature type="active site" description="Nucleophile" evidence="10">
    <location>
        <position position="11"/>
    </location>
</feature>
<dbReference type="CDD" id="cd07503">
    <property type="entry name" value="HAD_HisB-N"/>
    <property type="match status" value="1"/>
</dbReference>
<evidence type="ECO:0000313" key="15">
    <source>
        <dbReference type="Proteomes" id="UP000190962"/>
    </source>
</evidence>
<dbReference type="AlphaFoldDB" id="A0A1T2GKV5"/>
<keyword evidence="6 9" id="KW-0119">Carbohydrate metabolism</keyword>
<feature type="binding site" evidence="13">
    <location>
        <position position="9"/>
    </location>
    <ligand>
        <name>Mg(2+)</name>
        <dbReference type="ChEBI" id="CHEBI:18420"/>
    </ligand>
</feature>
<dbReference type="GO" id="GO:0005975">
    <property type="term" value="P:carbohydrate metabolic process"/>
    <property type="evidence" value="ECO:0007669"/>
    <property type="project" value="InterPro"/>
</dbReference>
<dbReference type="EMBL" id="MPNX01000029">
    <property type="protein sequence ID" value="OOY33911.1"/>
    <property type="molecule type" value="Genomic_DNA"/>
</dbReference>
<evidence type="ECO:0000256" key="5">
    <source>
        <dbReference type="ARBA" id="ARBA00022833"/>
    </source>
</evidence>
<evidence type="ECO:0000256" key="11">
    <source>
        <dbReference type="PIRSR" id="PIRSR004682-2"/>
    </source>
</evidence>
<dbReference type="InterPro" id="IPR006543">
    <property type="entry name" value="Histidinol-phos"/>
</dbReference>
<dbReference type="PANTHER" id="PTHR42891">
    <property type="entry name" value="D-GLYCERO-BETA-D-MANNO-HEPTOSE-1,7-BISPHOSPHATE 7-PHOSPHATASE"/>
    <property type="match status" value="1"/>
</dbReference>
<dbReference type="NCBIfam" id="TIGR01656">
    <property type="entry name" value="Histidinol-ppas"/>
    <property type="match status" value="1"/>
</dbReference>
<dbReference type="GO" id="GO:0005737">
    <property type="term" value="C:cytoplasm"/>
    <property type="evidence" value="ECO:0007669"/>
    <property type="project" value="UniProtKB-SubCell"/>
</dbReference>
<feature type="binding site" evidence="13">
    <location>
        <position position="134"/>
    </location>
    <ligand>
        <name>Mg(2+)</name>
        <dbReference type="ChEBI" id="CHEBI:18420"/>
    </ligand>
</feature>
<dbReference type="NCBIfam" id="TIGR00213">
    <property type="entry name" value="GmhB_yaeD"/>
    <property type="match status" value="1"/>
</dbReference>